<reference evidence="1 2" key="1">
    <citation type="journal article" date="2006" name="Int. J. Syst. Evol. Microbiol.">
        <title>Chryseobacterium hispanicum sp. nov., isolated from the drinking water distribution system of Sevilla, Spain.</title>
        <authorList>
            <person name="Gallego V."/>
            <person name="Garcia M.T."/>
            <person name="Ventosa A."/>
        </authorList>
    </citation>
    <scope>NUCLEOTIDE SEQUENCE [LARGE SCALE GENOMIC DNA]</scope>
    <source>
        <strain evidence="1 2">KCTC 22104</strain>
    </source>
</reference>
<accession>A0A3D9CLI1</accession>
<dbReference type="EMBL" id="QNUG01000058">
    <property type="protein sequence ID" value="REC66603.1"/>
    <property type="molecule type" value="Genomic_DNA"/>
</dbReference>
<name>A0A3D9CLI1_9FLAO</name>
<dbReference type="AlphaFoldDB" id="A0A3D9CLI1"/>
<dbReference type="Proteomes" id="UP000256326">
    <property type="component" value="Unassembled WGS sequence"/>
</dbReference>
<sequence>MDDKINLNEENKIIIEYILEDSNLKFNVSDGLDPAKQIFDHMAEFLAYEHSIFEDIEDFSTLDKLDILLKKAKYYYLEFYKEK</sequence>
<protein>
    <submittedName>
        <fullName evidence="1">Uncharacterized protein</fullName>
    </submittedName>
</protein>
<keyword evidence="2" id="KW-1185">Reference proteome</keyword>
<dbReference type="OrthoDB" id="9944516at2"/>
<proteinExistence type="predicted"/>
<dbReference type="RefSeq" id="WP_116036983.1">
    <property type="nucleotide sequence ID" value="NZ_JBHLVV010000040.1"/>
</dbReference>
<organism evidence="1 2">
    <name type="scientific">Epilithonimonas hispanica</name>
    <dbReference type="NCBI Taxonomy" id="358687"/>
    <lineage>
        <taxon>Bacteria</taxon>
        <taxon>Pseudomonadati</taxon>
        <taxon>Bacteroidota</taxon>
        <taxon>Flavobacteriia</taxon>
        <taxon>Flavobacteriales</taxon>
        <taxon>Weeksellaceae</taxon>
        <taxon>Chryseobacterium group</taxon>
        <taxon>Epilithonimonas</taxon>
    </lineage>
</organism>
<evidence type="ECO:0000313" key="1">
    <source>
        <dbReference type="EMBL" id="REC66603.1"/>
    </source>
</evidence>
<gene>
    <name evidence="1" type="ORF">DRF58_16515</name>
</gene>
<evidence type="ECO:0000313" key="2">
    <source>
        <dbReference type="Proteomes" id="UP000256326"/>
    </source>
</evidence>
<comment type="caution">
    <text evidence="1">The sequence shown here is derived from an EMBL/GenBank/DDBJ whole genome shotgun (WGS) entry which is preliminary data.</text>
</comment>